<evidence type="ECO:0000256" key="2">
    <source>
        <dbReference type="SAM" id="MobiDB-lite"/>
    </source>
</evidence>
<dbReference type="EMBL" id="JABAHT010000667">
    <property type="protein sequence ID" value="KAF4652965.1"/>
    <property type="molecule type" value="Genomic_DNA"/>
</dbReference>
<feature type="compositionally biased region" description="Polar residues" evidence="2">
    <location>
        <begin position="844"/>
        <end position="861"/>
    </location>
</feature>
<feature type="compositionally biased region" description="Low complexity" evidence="2">
    <location>
        <begin position="788"/>
        <end position="798"/>
    </location>
</feature>
<feature type="compositionally biased region" description="Polar residues" evidence="2">
    <location>
        <begin position="83"/>
        <end position="98"/>
    </location>
</feature>
<feature type="region of interest" description="Disordered" evidence="2">
    <location>
        <begin position="814"/>
        <end position="889"/>
    </location>
</feature>
<feature type="compositionally biased region" description="Basic and acidic residues" evidence="2">
    <location>
        <begin position="262"/>
        <end position="279"/>
    </location>
</feature>
<comment type="caution">
    <text evidence="3">The sequence shown here is derived from an EMBL/GenBank/DDBJ whole genome shotgun (WGS) entry which is preliminary data.</text>
</comment>
<keyword evidence="1" id="KW-0175">Coiled coil</keyword>
<feature type="region of interest" description="Disordered" evidence="2">
    <location>
        <begin position="464"/>
        <end position="483"/>
    </location>
</feature>
<feature type="region of interest" description="Disordered" evidence="2">
    <location>
        <begin position="953"/>
        <end position="972"/>
    </location>
</feature>
<proteinExistence type="predicted"/>
<feature type="coiled-coil region" evidence="1">
    <location>
        <begin position="422"/>
        <end position="453"/>
    </location>
</feature>
<gene>
    <name evidence="3" type="ORF">FOZ61_009283</name>
</gene>
<feature type="compositionally biased region" description="Basic and acidic residues" evidence="2">
    <location>
        <begin position="753"/>
        <end position="763"/>
    </location>
</feature>
<name>A0A7J6L041_PEROL</name>
<sequence length="1016" mass="112976">MRHDTGSFTTGEAIRPPAAFNGSGKYKTLFGPPSGGSDPAWVQQKQDELTLLHDKYKRQSNPRKTVSRDAAWEEKRRKFVQRRGNQPRPTLGGSNYQLSAREEWQDAQPTTMHGRPGDQPSLEEHRHRSPHDNRGIESTVRRTDHSREGSRHSIPVVKQLAEIAERDHNKGQVGLVDEGAAVPITEAHPEGSNEISRVSRRDNHTHTLAGIGEHEWIAETVRQQERKNLREYLGQQTGGSKVVSKRAESPEGAVLPGIGSSRTEEAERRRKEIQEDMRRFLAQKPPGRQGHSRVPPAPITELTPTVRDSMRRQSGASDGRQAPVIPADEGCALKGLGDDDMKRKEDIRRQQRKDLEDHLRHGSPDTCELTVTLGPKLYNLPPNDAWLIVSRRVARARSRSESPVIPDLDLDPREQELRLRRKRQQDEQRQWLDEQIENERKRVEEEKAARRKRIINMQTFNVAEAGSRARSRPTSRSPSPEVELVRLEPRQGKVKMDAVSQSCDSLFKQDANKKLPNDAESSAANVHAGPRDYGGSVHPIQPSHSKPFSGAALETKDRTSVLFNALFEQQRKLGEQNAAIDELRRAMAERETQKSAGNVPCERENPMPSQHRKLQELMEMLLTKLSPSEQPSREAGKTEALSNPNERMKGPDETDRSSLVKPILNKWEDVLEALPYRTNSTARHGCTGGNVPPTKSAGGVGGPLAIDGGFAPDTSRKSIFERSLVGTRMWLPVPHLPAVQQNSQAHHPSTRTPPRDWTREKTPRVQSRWDGSSGRAASSYDRPGTGGSSMVDADSSSVDGEKLERVVRMIKKMREADNLTISSRSSPTGSGQHTPSELEDVSPHRSSTSSAAAPLSKQPSIASAVHRDSDRARQAPHVGPRKDARESPDPFLQTVVLSEHLGGPPTPTISPSKSSLWSSTLNIKEDLLEAVDRICAECDATTAHLGTAFEVEESTRARDKDEKEEKDEPPAARVRPFKELHRLLSSHGLSLDEEVIDKLKSMTSLEHKTCSSGALL</sequence>
<reference evidence="3 4" key="1">
    <citation type="submission" date="2020-04" db="EMBL/GenBank/DDBJ databases">
        <title>Perkinsus olseni comparative genomics.</title>
        <authorList>
            <person name="Bogema D.R."/>
        </authorList>
    </citation>
    <scope>NUCLEOTIDE SEQUENCE [LARGE SCALE GENOMIC DNA]</scope>
    <source>
        <strain evidence="3">ATCC PRA-179</strain>
    </source>
</reference>
<feature type="compositionally biased region" description="Basic and acidic residues" evidence="2">
    <location>
        <begin position="66"/>
        <end position="76"/>
    </location>
</feature>
<evidence type="ECO:0000313" key="3">
    <source>
        <dbReference type="EMBL" id="KAF4652965.1"/>
    </source>
</evidence>
<feature type="compositionally biased region" description="Polar residues" evidence="2">
    <location>
        <begin position="1"/>
        <end position="10"/>
    </location>
</feature>
<evidence type="ECO:0000256" key="1">
    <source>
        <dbReference type="SAM" id="Coils"/>
    </source>
</evidence>
<feature type="region of interest" description="Disordered" evidence="2">
    <location>
        <begin position="1"/>
        <end position="151"/>
    </location>
</feature>
<feature type="compositionally biased region" description="Basic and acidic residues" evidence="2">
    <location>
        <begin position="45"/>
        <end position="54"/>
    </location>
</feature>
<feature type="compositionally biased region" description="Basic and acidic residues" evidence="2">
    <location>
        <begin position="122"/>
        <end position="151"/>
    </location>
</feature>
<accession>A0A7J6L041</accession>
<feature type="compositionally biased region" description="Polar residues" evidence="2">
    <location>
        <begin position="739"/>
        <end position="752"/>
    </location>
</feature>
<dbReference type="AlphaFoldDB" id="A0A7J6L041"/>
<feature type="coiled-coil region" evidence="1">
    <location>
        <begin position="566"/>
        <end position="593"/>
    </location>
</feature>
<organism evidence="3 4">
    <name type="scientific">Perkinsus olseni</name>
    <name type="common">Perkinsus atlanticus</name>
    <dbReference type="NCBI Taxonomy" id="32597"/>
    <lineage>
        <taxon>Eukaryota</taxon>
        <taxon>Sar</taxon>
        <taxon>Alveolata</taxon>
        <taxon>Perkinsozoa</taxon>
        <taxon>Perkinsea</taxon>
        <taxon>Perkinsida</taxon>
        <taxon>Perkinsidae</taxon>
        <taxon>Perkinsus</taxon>
    </lineage>
</organism>
<dbReference type="Proteomes" id="UP000570595">
    <property type="component" value="Unassembled WGS sequence"/>
</dbReference>
<evidence type="ECO:0000313" key="4">
    <source>
        <dbReference type="Proteomes" id="UP000570595"/>
    </source>
</evidence>
<feature type="region of interest" description="Disordered" evidence="2">
    <location>
        <begin position="738"/>
        <end position="802"/>
    </location>
</feature>
<feature type="region of interest" description="Disordered" evidence="2">
    <location>
        <begin position="235"/>
        <end position="344"/>
    </location>
</feature>
<feature type="region of interest" description="Disordered" evidence="2">
    <location>
        <begin position="625"/>
        <end position="657"/>
    </location>
</feature>
<dbReference type="OrthoDB" id="10431496at2759"/>
<protein>
    <submittedName>
        <fullName evidence="3">Uncharacterized protein</fullName>
    </submittedName>
</protein>
<feature type="compositionally biased region" description="Polar residues" evidence="2">
    <location>
        <begin position="819"/>
        <end position="835"/>
    </location>
</feature>
<feature type="compositionally biased region" description="Basic and acidic residues" evidence="2">
    <location>
        <begin position="646"/>
        <end position="657"/>
    </location>
</feature>